<dbReference type="PANTHER" id="PTHR12370:SF3">
    <property type="entry name" value="PHOSPHOLIPASE B-LIKE 2-RELATED"/>
    <property type="match status" value="1"/>
</dbReference>
<keyword evidence="6" id="KW-0325">Glycoprotein</keyword>
<keyword evidence="5 7" id="KW-0443">Lipid metabolism</keyword>
<dbReference type="Gene3D" id="3.60.60.30">
    <property type="match status" value="1"/>
</dbReference>
<dbReference type="Proteomes" id="UP001178507">
    <property type="component" value="Unassembled WGS sequence"/>
</dbReference>
<comment type="function">
    <text evidence="7">Putative phospholipase.</text>
</comment>
<feature type="region of interest" description="Disordered" evidence="8">
    <location>
        <begin position="363"/>
        <end position="382"/>
    </location>
</feature>
<evidence type="ECO:0000256" key="5">
    <source>
        <dbReference type="ARBA" id="ARBA00023098"/>
    </source>
</evidence>
<name>A0AA36IXX1_9DINO</name>
<proteinExistence type="inferred from homology"/>
<evidence type="ECO:0000256" key="3">
    <source>
        <dbReference type="ARBA" id="ARBA00022801"/>
    </source>
</evidence>
<protein>
    <recommendedName>
        <fullName evidence="7">Phospholipase B-like</fullName>
        <ecNumber evidence="7">3.1.1.-</ecNumber>
    </recommendedName>
</protein>
<feature type="compositionally biased region" description="Polar residues" evidence="8">
    <location>
        <begin position="363"/>
        <end position="372"/>
    </location>
</feature>
<comment type="caution">
    <text evidence="9">The sequence shown here is derived from an EMBL/GenBank/DDBJ whole genome shotgun (WGS) entry which is preliminary data.</text>
</comment>
<dbReference type="EMBL" id="CAUJNA010002990">
    <property type="protein sequence ID" value="CAJ1394905.1"/>
    <property type="molecule type" value="Genomic_DNA"/>
</dbReference>
<evidence type="ECO:0000313" key="10">
    <source>
        <dbReference type="Proteomes" id="UP001178507"/>
    </source>
</evidence>
<organism evidence="9 10">
    <name type="scientific">Effrenium voratum</name>
    <dbReference type="NCBI Taxonomy" id="2562239"/>
    <lineage>
        <taxon>Eukaryota</taxon>
        <taxon>Sar</taxon>
        <taxon>Alveolata</taxon>
        <taxon>Dinophyceae</taxon>
        <taxon>Suessiales</taxon>
        <taxon>Symbiodiniaceae</taxon>
        <taxon>Effrenium</taxon>
    </lineage>
</organism>
<dbReference type="AlphaFoldDB" id="A0AA36IXX1"/>
<evidence type="ECO:0000256" key="2">
    <source>
        <dbReference type="ARBA" id="ARBA00022729"/>
    </source>
</evidence>
<dbReference type="GO" id="GO:0005576">
    <property type="term" value="C:extracellular region"/>
    <property type="evidence" value="ECO:0007669"/>
    <property type="project" value="TreeGrafter"/>
</dbReference>
<evidence type="ECO:0000313" key="9">
    <source>
        <dbReference type="EMBL" id="CAJ1394905.1"/>
    </source>
</evidence>
<keyword evidence="10" id="KW-1185">Reference proteome</keyword>
<evidence type="ECO:0000256" key="1">
    <source>
        <dbReference type="ARBA" id="ARBA00007835"/>
    </source>
</evidence>
<dbReference type="GO" id="GO:0004620">
    <property type="term" value="F:phospholipase activity"/>
    <property type="evidence" value="ECO:0007669"/>
    <property type="project" value="InterPro"/>
</dbReference>
<dbReference type="EC" id="3.1.1.-" evidence="7"/>
<keyword evidence="2" id="KW-0732">Signal</keyword>
<sequence length="486" mass="54399">MLNIRNLFNQQIEYIMRKSGLRGGLKAEPADPYWKQVRYLFLQMWGLKDAYNLVAEEKAVRSIDMVDMFFINSHAELGELIQAYSPEAVAARTNVQATKAKRAKRGGSFLQLNDVEHEASALEVDRDWKLRLAKRGHCSALVRLAPSNGDLLVGHTTWSDYSKMTRVFKYYKFHLPLSFQANELIGLSSYPGCVSSTDDFYMMDNGLTVMDTSLEVLNPKVYDRIPEDPDQPRLPRFLHVMAVNRVAKTGTQWTSLLASQNLGTGNSQWVVVDYNRFLPGQPLRDNALRLLEQLPGLSHQADLSSELSARGYWGSFNRPFFQDIRRLSGHERAEAAWGALYSFEAAPRAQLMRRYGSSISDLSGMRSTMTRNDPSDATPGMPSGAGHAIMARLDLDAMVNNIPNGGIDAKVTSACLMKTMRCQAVSGPSHGTLPPFRWSKEAIDGSRTELFQGWPHLGLPELWDFGFVEMSPQETDASTKLSECVA</sequence>
<evidence type="ECO:0000256" key="4">
    <source>
        <dbReference type="ARBA" id="ARBA00022963"/>
    </source>
</evidence>
<evidence type="ECO:0000256" key="7">
    <source>
        <dbReference type="RuleBase" id="RU364138"/>
    </source>
</evidence>
<evidence type="ECO:0000256" key="6">
    <source>
        <dbReference type="ARBA" id="ARBA00023180"/>
    </source>
</evidence>
<dbReference type="PANTHER" id="PTHR12370">
    <property type="entry name" value="PHOSPHOLIPASE B-RELATED"/>
    <property type="match status" value="1"/>
</dbReference>
<keyword evidence="3 7" id="KW-0378">Hydrolase</keyword>
<reference evidence="9" key="1">
    <citation type="submission" date="2023-08" db="EMBL/GenBank/DDBJ databases">
        <authorList>
            <person name="Chen Y."/>
            <person name="Shah S."/>
            <person name="Dougan E. K."/>
            <person name="Thang M."/>
            <person name="Chan C."/>
        </authorList>
    </citation>
    <scope>NUCLEOTIDE SEQUENCE</scope>
</reference>
<dbReference type="Pfam" id="PF04916">
    <property type="entry name" value="Phospholip_B"/>
    <property type="match status" value="1"/>
</dbReference>
<accession>A0AA36IXX1</accession>
<comment type="similarity">
    <text evidence="1 7">Belongs to the phospholipase B-like family.</text>
</comment>
<dbReference type="GO" id="GO:0009395">
    <property type="term" value="P:phospholipid catabolic process"/>
    <property type="evidence" value="ECO:0007669"/>
    <property type="project" value="TreeGrafter"/>
</dbReference>
<dbReference type="InterPro" id="IPR007000">
    <property type="entry name" value="PLipase_B-like"/>
</dbReference>
<evidence type="ECO:0000256" key="8">
    <source>
        <dbReference type="SAM" id="MobiDB-lite"/>
    </source>
</evidence>
<gene>
    <name evidence="9" type="ORF">EVOR1521_LOCUS19464</name>
</gene>
<keyword evidence="4 7" id="KW-0442">Lipid degradation</keyword>